<dbReference type="Proteomes" id="UP001259420">
    <property type="component" value="Unassembled WGS sequence"/>
</dbReference>
<proteinExistence type="predicted"/>
<feature type="non-terminal residue" evidence="1">
    <location>
        <position position="1"/>
    </location>
</feature>
<accession>A0ACC6JW49</accession>
<protein>
    <submittedName>
        <fullName evidence="1">VCBS repeat-containing protein</fullName>
    </submittedName>
</protein>
<organism evidence="1 2">
    <name type="scientific">Pseudomonas synxantha</name>
    <dbReference type="NCBI Taxonomy" id="47883"/>
    <lineage>
        <taxon>Bacteria</taxon>
        <taxon>Pseudomonadati</taxon>
        <taxon>Pseudomonadota</taxon>
        <taxon>Gammaproteobacteria</taxon>
        <taxon>Pseudomonadales</taxon>
        <taxon>Pseudomonadaceae</taxon>
        <taxon>Pseudomonas</taxon>
    </lineage>
</organism>
<feature type="non-terminal residue" evidence="1">
    <location>
        <position position="649"/>
    </location>
</feature>
<gene>
    <name evidence="1" type="ORF">J2X87_005696</name>
</gene>
<name>A0ACC6JW49_9PSED</name>
<reference evidence="1" key="1">
    <citation type="submission" date="2023-07" db="EMBL/GenBank/DDBJ databases">
        <title>Sorghum-associated microbial communities from plants grown in Nebraska, USA.</title>
        <authorList>
            <person name="Schachtman D."/>
        </authorList>
    </citation>
    <scope>NUCLEOTIDE SEQUENCE</scope>
    <source>
        <strain evidence="1">BE46</strain>
    </source>
</reference>
<evidence type="ECO:0000313" key="1">
    <source>
        <dbReference type="EMBL" id="MDR6610584.1"/>
    </source>
</evidence>
<dbReference type="EMBL" id="JAVDSD010000030">
    <property type="protein sequence ID" value="MDR6610584.1"/>
    <property type="molecule type" value="Genomic_DNA"/>
</dbReference>
<keyword evidence="2" id="KW-1185">Reference proteome</keyword>
<evidence type="ECO:0000313" key="2">
    <source>
        <dbReference type="Proteomes" id="UP001259420"/>
    </source>
</evidence>
<sequence>QTANNDLVWSGGTLGAAQAAALVAGFSVDQASWHYSSSENLDFLRAGETISFSYTVLATDDSGAGNAASAAQTVTITITGSNDAPVLSFATGNEAGAVQEDTTLSVSGQFSSADIDHDATATWSIAGSNTGTFGSIAVDSSGQWTYTLANGTDGIASAVQSLKAGESHNDVFTVQVSDGLGGVDTQLVTITVSGSNDAPVLSFATGNAAGAVQEDTTLSVSGQFSSVDIDHDATTSWTINGSPTGTYGSIAVDNSGQWTYTLANGTDGVASAVQALKAGESHNEVFSVQVSDGLGGEDTQLVTITVTGSNDAPVLSFATGNAAGAVQEDTTLSVSGQFSSVDIDHDATTSWTINGSPTGTFGSIAVDSNGQWTYTLANGTDGVASAVQSLKAGESHEDVFTVQVSDGLGGVDTQLVTVTVTGSNDAPVLSFTTGNEAGAVQEDTTLSVSGQFSSADIDHDATATWSIAGSNTGTFGSIAVDSNGEWTYTLANGTDGIASAVQALKAGESHEDVFTVQVSDGLGGVDTQLVTVTVTGSNDAPVLSFATGNAAGAVQEDTTLSVSGQFSSADIDHDATATWSIAGSNTGTFGSIAVDNSGQWTYTLANGTDGIASAVQALKAGESHNDVFTVQVSDGLGGVDTQLVTITVS</sequence>
<comment type="caution">
    <text evidence="1">The sequence shown here is derived from an EMBL/GenBank/DDBJ whole genome shotgun (WGS) entry which is preliminary data.</text>
</comment>